<keyword evidence="3" id="KW-1185">Reference proteome</keyword>
<dbReference type="InterPro" id="IPR016024">
    <property type="entry name" value="ARM-type_fold"/>
</dbReference>
<evidence type="ECO:0000313" key="2">
    <source>
        <dbReference type="EMBL" id="KAK9821004.1"/>
    </source>
</evidence>
<feature type="compositionally biased region" description="Acidic residues" evidence="1">
    <location>
        <begin position="1005"/>
        <end position="1016"/>
    </location>
</feature>
<feature type="compositionally biased region" description="Basic residues" evidence="1">
    <location>
        <begin position="941"/>
        <end position="951"/>
    </location>
</feature>
<dbReference type="Gene3D" id="1.25.10.10">
    <property type="entry name" value="Leucine-rich Repeat Variant"/>
    <property type="match status" value="1"/>
</dbReference>
<feature type="compositionally biased region" description="Polar residues" evidence="1">
    <location>
        <begin position="779"/>
        <end position="790"/>
    </location>
</feature>
<dbReference type="Proteomes" id="UP001438707">
    <property type="component" value="Unassembled WGS sequence"/>
</dbReference>
<dbReference type="AlphaFoldDB" id="A0AAW1QHT2"/>
<feature type="region of interest" description="Disordered" evidence="1">
    <location>
        <begin position="688"/>
        <end position="738"/>
    </location>
</feature>
<dbReference type="PANTHER" id="PTHR13554">
    <property type="entry name" value="26S PROTEASOME NON-ATPASE REGULATORY SUBUNIT 5-RELATED"/>
    <property type="match status" value="1"/>
</dbReference>
<feature type="compositionally biased region" description="Low complexity" evidence="1">
    <location>
        <begin position="1"/>
        <end position="16"/>
    </location>
</feature>
<feature type="compositionally biased region" description="Polar residues" evidence="1">
    <location>
        <begin position="698"/>
        <end position="707"/>
    </location>
</feature>
<dbReference type="InterPro" id="IPR011989">
    <property type="entry name" value="ARM-like"/>
</dbReference>
<dbReference type="SUPFAM" id="SSF48371">
    <property type="entry name" value="ARM repeat"/>
    <property type="match status" value="1"/>
</dbReference>
<feature type="region of interest" description="Disordered" evidence="1">
    <location>
        <begin position="1"/>
        <end position="20"/>
    </location>
</feature>
<dbReference type="EMBL" id="JALJOS010000041">
    <property type="protein sequence ID" value="KAK9821004.1"/>
    <property type="molecule type" value="Genomic_DNA"/>
</dbReference>
<evidence type="ECO:0000313" key="3">
    <source>
        <dbReference type="Proteomes" id="UP001438707"/>
    </source>
</evidence>
<feature type="region of interest" description="Disordered" evidence="1">
    <location>
        <begin position="997"/>
        <end position="1016"/>
    </location>
</feature>
<organism evidence="2 3">
    <name type="scientific">Apatococcus lobatus</name>
    <dbReference type="NCBI Taxonomy" id="904363"/>
    <lineage>
        <taxon>Eukaryota</taxon>
        <taxon>Viridiplantae</taxon>
        <taxon>Chlorophyta</taxon>
        <taxon>core chlorophytes</taxon>
        <taxon>Trebouxiophyceae</taxon>
        <taxon>Chlorellales</taxon>
        <taxon>Chlorellaceae</taxon>
        <taxon>Apatococcus</taxon>
    </lineage>
</organism>
<dbReference type="PANTHER" id="PTHR13554:SF10">
    <property type="entry name" value="26S PROTEASOME NON-ATPASE REGULATORY SUBUNIT 5"/>
    <property type="match status" value="1"/>
</dbReference>
<sequence length="1258" mass="134315">MVELDQLQQDSQSVSEEPGRLTTEAANAFLSKHPLETIYRKLSQPDLSAETVSTLAAALEKLLESTAGGLQSSNQYALAALGSQNAKLRQLGCRQLGFAMQMAQQDGAPERATYIGALAQAIADPSLPVAEEAAAVLVAFAGPCPGKFPAFCVVDKFKALAQVRGLKEVLRASGAQLQHLAANSDPAIHLRLLAMLLTMAAASPEHLSLIEASGLLEPFTQQLGDASDPLACAAGLQLLADLLEKSRSTPATGRAIGKLAEPAIVQAMHCTDTSIQCQALKVAGTLCMASDTEGAAHSSPRNQPSLASGSSSVLHQFCTIFREDDEEELEDAVIVAALEGIDGACQSSQSAWKLAEFAPELLAAVCCRALAVGGAGMVRITALHALASLLGMSSQDASDTSGPGPTSSPASAPFESSLQSALYDAALEAGAVETPFSILASFMRQPFPELRVAVYRAVSGLALRLWGAAEILRQPILVQNICQPASESARPCCEWRFHCLQVLIKTADAAAEADKMANGGSMQQDVVVTSRSELYRSFRLGMYGTGSNQALGSTSGVPQALAKARWVPNRTLGDALFTRIAARMSTDMYKEVIASCTSQLYNATSTYVKAEVARHVRQRILHSHSKQKVRCSVLGPRSFSATGWAFVKLEGERQTRMTGAKPLLDAAGIQEGDIVQIEIDKDDHLGITYVPDPLVQGPNETGQQQASPDPEQMKNEDPSRDPRQPQKKPQGSFEWAPPKIPWRVPVEILQAPKCSVVQAEPSTIDGPSGEDTAPGQGNAPGQGSEVSNSKEVAVPKQCNADPLFRSPLGIPPGPNNQQEPLTSFVLRVSPSMLDQKIISVRAVYASVIRNFYFSDALPGPHMPKHHKLVCSMDGQQPCSCTLTLHQARAPGRSPTMVLRGPILRQANLVVGDVICFTILKDDKIQLRRATVDELSAQARHSGAKHRKRSRRASNQNFGAQADIDAMSKRGRKAAKNQMLQGLDTLFKALITEKVPPAEASAGEAGTEDEDDPDYAPEDLQLAVPESQHQPAALGSNDPKPRTSSDLGSPGYHRQSRTPESESQMTIHRPFQHPPESCTALHQPKEDGAMRQPASSCFPSGWRPPIHGANAVKKKPQDEDSAEIRHPGPKATTLVSDQGRFAPAHGCQETDEQVALPSSSGSRPSAQAIDQTLHVLAPHLPLQASKDANEGQVQGLVAPVVTRHQEPGAATGQPASRDMHDLAERASQATSALVSENAALKEAYAKLLLKIKTRKVKRA</sequence>
<evidence type="ECO:0000256" key="1">
    <source>
        <dbReference type="SAM" id="MobiDB-lite"/>
    </source>
</evidence>
<feature type="region of interest" description="Disordered" evidence="1">
    <location>
        <begin position="935"/>
        <end position="962"/>
    </location>
</feature>
<dbReference type="InterPro" id="IPR019538">
    <property type="entry name" value="PSMD5"/>
</dbReference>
<dbReference type="GO" id="GO:0005829">
    <property type="term" value="C:cytosol"/>
    <property type="evidence" value="ECO:0007669"/>
    <property type="project" value="TreeGrafter"/>
</dbReference>
<name>A0AAW1QHT2_9CHLO</name>
<protein>
    <submittedName>
        <fullName evidence="2">Uncharacterized protein</fullName>
    </submittedName>
</protein>
<feature type="compositionally biased region" description="Polar residues" evidence="1">
    <location>
        <begin position="1155"/>
        <end position="1169"/>
    </location>
</feature>
<feature type="compositionally biased region" description="Basic and acidic residues" evidence="1">
    <location>
        <begin position="1114"/>
        <end position="1125"/>
    </location>
</feature>
<feature type="region of interest" description="Disordered" evidence="1">
    <location>
        <begin position="757"/>
        <end position="790"/>
    </location>
</feature>
<feature type="region of interest" description="Disordered" evidence="1">
    <location>
        <begin position="1026"/>
        <end position="1220"/>
    </location>
</feature>
<proteinExistence type="predicted"/>
<dbReference type="GO" id="GO:0043248">
    <property type="term" value="P:proteasome assembly"/>
    <property type="evidence" value="ECO:0007669"/>
    <property type="project" value="InterPro"/>
</dbReference>
<comment type="caution">
    <text evidence="2">The sequence shown here is derived from an EMBL/GenBank/DDBJ whole genome shotgun (WGS) entry which is preliminary data.</text>
</comment>
<gene>
    <name evidence="2" type="ORF">WJX74_000222</name>
</gene>
<feature type="compositionally biased region" description="Basic and acidic residues" evidence="1">
    <location>
        <begin position="711"/>
        <end position="724"/>
    </location>
</feature>
<accession>A0AAW1QHT2</accession>
<reference evidence="2 3" key="1">
    <citation type="journal article" date="2024" name="Nat. Commun.">
        <title>Phylogenomics reveals the evolutionary origins of lichenization in chlorophyte algae.</title>
        <authorList>
            <person name="Puginier C."/>
            <person name="Libourel C."/>
            <person name="Otte J."/>
            <person name="Skaloud P."/>
            <person name="Haon M."/>
            <person name="Grisel S."/>
            <person name="Petersen M."/>
            <person name="Berrin J.G."/>
            <person name="Delaux P.M."/>
            <person name="Dal Grande F."/>
            <person name="Keller J."/>
        </authorList>
    </citation>
    <scope>NUCLEOTIDE SEQUENCE [LARGE SCALE GENOMIC DNA]</scope>
    <source>
        <strain evidence="2 3">SAG 2145</strain>
    </source>
</reference>